<feature type="compositionally biased region" description="Low complexity" evidence="1">
    <location>
        <begin position="256"/>
        <end position="266"/>
    </location>
</feature>
<evidence type="ECO:0000256" key="1">
    <source>
        <dbReference type="SAM" id="MobiDB-lite"/>
    </source>
</evidence>
<name>A0A8H7CJL4_9AGAR</name>
<dbReference type="AlphaFoldDB" id="A0A8H7CJL4"/>
<feature type="region of interest" description="Disordered" evidence="1">
    <location>
        <begin position="120"/>
        <end position="266"/>
    </location>
</feature>
<organism evidence="2 3">
    <name type="scientific">Mycena venus</name>
    <dbReference type="NCBI Taxonomy" id="2733690"/>
    <lineage>
        <taxon>Eukaryota</taxon>
        <taxon>Fungi</taxon>
        <taxon>Dikarya</taxon>
        <taxon>Basidiomycota</taxon>
        <taxon>Agaricomycotina</taxon>
        <taxon>Agaricomycetes</taxon>
        <taxon>Agaricomycetidae</taxon>
        <taxon>Agaricales</taxon>
        <taxon>Marasmiineae</taxon>
        <taxon>Mycenaceae</taxon>
        <taxon>Mycena</taxon>
    </lineage>
</organism>
<evidence type="ECO:0000313" key="3">
    <source>
        <dbReference type="Proteomes" id="UP000620124"/>
    </source>
</evidence>
<gene>
    <name evidence="2" type="ORF">MVEN_02089900</name>
</gene>
<proteinExistence type="predicted"/>
<dbReference type="EMBL" id="JACAZI010000021">
    <property type="protein sequence ID" value="KAF7338636.1"/>
    <property type="molecule type" value="Genomic_DNA"/>
</dbReference>
<evidence type="ECO:0000313" key="2">
    <source>
        <dbReference type="EMBL" id="KAF7338636.1"/>
    </source>
</evidence>
<reference evidence="2" key="1">
    <citation type="submission" date="2020-05" db="EMBL/GenBank/DDBJ databases">
        <title>Mycena genomes resolve the evolution of fungal bioluminescence.</title>
        <authorList>
            <person name="Tsai I.J."/>
        </authorList>
    </citation>
    <scope>NUCLEOTIDE SEQUENCE</scope>
    <source>
        <strain evidence="2">CCC161011</strain>
    </source>
</reference>
<feature type="region of interest" description="Disordered" evidence="1">
    <location>
        <begin position="295"/>
        <end position="334"/>
    </location>
</feature>
<comment type="caution">
    <text evidence="2">The sequence shown here is derived from an EMBL/GenBank/DDBJ whole genome shotgun (WGS) entry which is preliminary data.</text>
</comment>
<feature type="compositionally biased region" description="Low complexity" evidence="1">
    <location>
        <begin position="207"/>
        <end position="227"/>
    </location>
</feature>
<protein>
    <submittedName>
        <fullName evidence="2">Uncharacterized protein</fullName>
    </submittedName>
</protein>
<accession>A0A8H7CJL4</accession>
<keyword evidence="3" id="KW-1185">Reference proteome</keyword>
<feature type="region of interest" description="Disordered" evidence="1">
    <location>
        <begin position="410"/>
        <end position="445"/>
    </location>
</feature>
<feature type="compositionally biased region" description="Low complexity" evidence="1">
    <location>
        <begin position="148"/>
        <end position="179"/>
    </location>
</feature>
<dbReference type="OrthoDB" id="3040699at2759"/>
<dbReference type="Proteomes" id="UP000620124">
    <property type="component" value="Unassembled WGS sequence"/>
</dbReference>
<sequence length="740" mass="78792">MTEVTAQNEKVFNEFRERLSALDRFVPTSKKFGKWLGVDKAYYLEARPRIIDIILTAANTLRTQGPAAGDRYPTLVNAFIDLVHVIEPFQHRFVEPNLQGAVHHLLEYAASLEAPVPAPSPAAAAPQLSFPPPTVPVRATTIPSTGIQPSQQMRPSSSSLAAALTPTTPTTPVIPSLVSAKEESSKAVPDPSVPVSNTQSPPVVANSTPPVTSGSASVPAPPVASSSKLKRKKKKKKDDDIFSLIQPPDGTQIGKSVSSPAAPVSSGAPVESLIEVAQTAATTPIAVTAAPSILTSLPKGRPSSRPPTTVEDTPTADESKSKEPAPSEGIQSTDVDVIMNAQGQPEDVDMTAASSSAPNAASDALSAAENGKVARVLHMLTGSASSVGMAEPISSPEVAIAESADLSALKSDEAMPPVPDNVKQRFNSEGHPPQPTPEAATSAHNTSLEESIDMDVDTSQEAPTKTAVSPAAEPDELVAEPPVVTSAALQSIIQDIVNNANRHIASDTPSSMEVLPTEEISLEHGEFSTADLPVPNLTDHFEDITPSSNTGLGAATVVAHHRGLVSGKITINFHVKRDQMNAIMKWNNRSKHSDDLSDSLCLSLLCFAITDVKARLESSQSNDLRTLLPELECSWPKNGGLSMNALWNGKRVDFPMSPPFALPPNGLVDVSPFLVPARNTLCIEHTRDMTQYWLLLCAHHPTPSQLNAVARRRHKDRNWTGWLEKLTQPLQLPFSIPIEV</sequence>